<feature type="region of interest" description="Disordered" evidence="5">
    <location>
        <begin position="505"/>
        <end position="533"/>
    </location>
</feature>
<feature type="compositionally biased region" description="Basic and acidic residues" evidence="5">
    <location>
        <begin position="629"/>
        <end position="647"/>
    </location>
</feature>
<dbReference type="Proteomes" id="UP001385951">
    <property type="component" value="Unassembled WGS sequence"/>
</dbReference>
<evidence type="ECO:0000313" key="8">
    <source>
        <dbReference type="Proteomes" id="UP001385951"/>
    </source>
</evidence>
<keyword evidence="2" id="KW-0342">GTP-binding</keyword>
<comment type="function">
    <text evidence="3">Possible regulatory or functional link with the histocompatibility cluster.</text>
</comment>
<reference evidence="7 8" key="1">
    <citation type="submission" date="2022-09" db="EMBL/GenBank/DDBJ databases">
        <authorList>
            <person name="Palmer J.M."/>
        </authorList>
    </citation>
    <scope>NUCLEOTIDE SEQUENCE [LARGE SCALE GENOMIC DNA]</scope>
    <source>
        <strain evidence="7 8">DSM 7382</strain>
    </source>
</reference>
<dbReference type="Gene3D" id="3.40.50.300">
    <property type="entry name" value="P-loop containing nucleotide triphosphate hydrolases"/>
    <property type="match status" value="1"/>
</dbReference>
<evidence type="ECO:0000256" key="1">
    <source>
        <dbReference type="ARBA" id="ARBA00022741"/>
    </source>
</evidence>
<evidence type="ECO:0000259" key="6">
    <source>
        <dbReference type="Pfam" id="PF01926"/>
    </source>
</evidence>
<evidence type="ECO:0000256" key="3">
    <source>
        <dbReference type="ARBA" id="ARBA00037770"/>
    </source>
</evidence>
<evidence type="ECO:0000256" key="5">
    <source>
        <dbReference type="SAM" id="MobiDB-lite"/>
    </source>
</evidence>
<dbReference type="InterPro" id="IPR043358">
    <property type="entry name" value="GNL1-like"/>
</dbReference>
<dbReference type="AlphaFoldDB" id="A0AAW0FTF2"/>
<accession>A0AAW0FTF2</accession>
<dbReference type="GO" id="GO:0005525">
    <property type="term" value="F:GTP binding"/>
    <property type="evidence" value="ECO:0007669"/>
    <property type="project" value="UniProtKB-KW"/>
</dbReference>
<keyword evidence="1" id="KW-0547">Nucleotide-binding</keyword>
<feature type="compositionally biased region" description="Basic residues" evidence="5">
    <location>
        <begin position="1"/>
        <end position="13"/>
    </location>
</feature>
<protein>
    <recommendedName>
        <fullName evidence="4">Guanine nucleotide-binding protein-like 1</fullName>
    </recommendedName>
</protein>
<dbReference type="EMBL" id="JASBNA010000048">
    <property type="protein sequence ID" value="KAK7680577.1"/>
    <property type="molecule type" value="Genomic_DNA"/>
</dbReference>
<dbReference type="Pfam" id="PF01926">
    <property type="entry name" value="MMR_HSR1"/>
    <property type="match status" value="1"/>
</dbReference>
<dbReference type="InterPro" id="IPR027417">
    <property type="entry name" value="P-loop_NTPase"/>
</dbReference>
<evidence type="ECO:0000256" key="2">
    <source>
        <dbReference type="ARBA" id="ARBA00023134"/>
    </source>
</evidence>
<keyword evidence="8" id="KW-1185">Reference proteome</keyword>
<name>A0AAW0FTF2_9APHY</name>
<evidence type="ECO:0000256" key="4">
    <source>
        <dbReference type="ARBA" id="ARBA00039902"/>
    </source>
</evidence>
<dbReference type="PANTHER" id="PTHR45709:SF3">
    <property type="entry name" value="GUANINE NUCLEOTIDE-BINDING PROTEIN-LIKE 1"/>
    <property type="match status" value="1"/>
</dbReference>
<feature type="region of interest" description="Disordered" evidence="5">
    <location>
        <begin position="372"/>
        <end position="394"/>
    </location>
</feature>
<proteinExistence type="predicted"/>
<comment type="caution">
    <text evidence="7">The sequence shown here is derived from an EMBL/GenBank/DDBJ whole genome shotgun (WGS) entry which is preliminary data.</text>
</comment>
<dbReference type="InterPro" id="IPR006073">
    <property type="entry name" value="GTP-bd"/>
</dbReference>
<feature type="domain" description="G" evidence="6">
    <location>
        <begin position="399"/>
        <end position="455"/>
    </location>
</feature>
<dbReference type="PANTHER" id="PTHR45709">
    <property type="entry name" value="LARGE SUBUNIT GTPASE 1 HOMOLOG-RELATED"/>
    <property type="match status" value="1"/>
</dbReference>
<dbReference type="GO" id="GO:0003924">
    <property type="term" value="F:GTPase activity"/>
    <property type="evidence" value="ECO:0007669"/>
    <property type="project" value="InterPro"/>
</dbReference>
<feature type="region of interest" description="Disordered" evidence="5">
    <location>
        <begin position="622"/>
        <end position="695"/>
    </location>
</feature>
<organism evidence="7 8">
    <name type="scientific">Cerrena zonata</name>
    <dbReference type="NCBI Taxonomy" id="2478898"/>
    <lineage>
        <taxon>Eukaryota</taxon>
        <taxon>Fungi</taxon>
        <taxon>Dikarya</taxon>
        <taxon>Basidiomycota</taxon>
        <taxon>Agaricomycotina</taxon>
        <taxon>Agaricomycetes</taxon>
        <taxon>Polyporales</taxon>
        <taxon>Cerrenaceae</taxon>
        <taxon>Cerrena</taxon>
    </lineage>
</organism>
<gene>
    <name evidence="7" type="ORF">QCA50_016359</name>
</gene>
<feature type="compositionally biased region" description="Acidic residues" evidence="5">
    <location>
        <begin position="683"/>
        <end position="695"/>
    </location>
</feature>
<sequence length="695" mass="77799">MHRRKPASAKQRKAQLQQKRAVKRGDISPPPPPSKQDRRRKGPSNADPANAALVASARRLQSAFVKLPQEFLERTKSVAAALPLQRPVPLQAALLLDPADTLSDPSDAKSEGDPCSELSPTASVTNVTLTCPKRPKWRYDMTKEMVEKNEEALFKKWLDQTDDAVDVWCEQKNARVTDKGTGTEETMVMPPAPTSFERNIEVWRQLWRVTEISQILLILLDSRCPLLHYPPSLSAYLTNPFTARRTRIILVLTKVDIAGPARADAWTRFLKQKYPNLRIVQVESYTEKDSGIGSGKKKVYEPHLPTAFRQALVEALKETHAEFLEPPDRIKNDSEKSKNWKPRVKRNIDWEAVLNARGGQVGMVVGGATMPKVIDPLPGGEDDGDEEKEGERTEPEVLTIGLIGQPNVGKSSLLNALFGTTKVRASRTPGKTKHFQTLFWTSQVRLVDCPGLVIPNYTPMETQVLSGILPISRVSAVSLCIYHAAKLLPLERIYGLEHPSLAEGSQRREDKRTWREDKRKEKEEEKKEEIKERGEKGVVWTAMDVLVAFALKKGWVTAKAGRPDINRAGNYILRALAEGRIRWGFWPPDTDLSLIETNQGVEGCGIWIHSLDGVENYDWEVESEYESDDGNHRAQESEDEHEDRVGDEGEDGEEESEEEEEGPKAVAATSAGRFGALRLNENAESDNDDSDSDDS</sequence>
<feature type="compositionally biased region" description="Acidic residues" evidence="5">
    <location>
        <begin position="648"/>
        <end position="661"/>
    </location>
</feature>
<dbReference type="SUPFAM" id="SSF52540">
    <property type="entry name" value="P-loop containing nucleoside triphosphate hydrolases"/>
    <property type="match status" value="1"/>
</dbReference>
<evidence type="ECO:0000313" key="7">
    <source>
        <dbReference type="EMBL" id="KAK7680577.1"/>
    </source>
</evidence>
<feature type="region of interest" description="Disordered" evidence="5">
    <location>
        <begin position="1"/>
        <end position="50"/>
    </location>
</feature>